<keyword evidence="1" id="KW-0812">Transmembrane</keyword>
<organism evidence="2 3">
    <name type="scientific">Romboutsia sedimentorum</name>
    <dbReference type="NCBI Taxonomy" id="1368474"/>
    <lineage>
        <taxon>Bacteria</taxon>
        <taxon>Bacillati</taxon>
        <taxon>Bacillota</taxon>
        <taxon>Clostridia</taxon>
        <taxon>Peptostreptococcales</taxon>
        <taxon>Peptostreptococcaceae</taxon>
        <taxon>Romboutsia</taxon>
    </lineage>
</organism>
<dbReference type="RefSeq" id="WP_284131368.1">
    <property type="nucleotide sequence ID" value="NZ_JASKYM010000001.1"/>
</dbReference>
<evidence type="ECO:0000256" key="1">
    <source>
        <dbReference type="SAM" id="Phobius"/>
    </source>
</evidence>
<keyword evidence="1" id="KW-0472">Membrane</keyword>
<sequence length="214" mass="24400">MFNKKKIISISLMIILIVLVSLLVVFNKSTNSNVKQTAVNNENSKSENLEDLSIQQLTILRDNDIDKNLEDLSNTFQNRKDGILNSDLGLVAFFNKNYKNLTEKEKLIKQIKLIEYLNSINEIMDSAGDYFNVVNKDYELSEYLLENGRDSDTTSYENLKFLINNLEDVSNSIDYDVVDILESINPSIKTSLSKNQKASLDNELKKISLDDNGK</sequence>
<feature type="transmembrane region" description="Helical" evidence="1">
    <location>
        <begin position="7"/>
        <end position="26"/>
    </location>
</feature>
<comment type="caution">
    <text evidence="2">The sequence shown here is derived from an EMBL/GenBank/DDBJ whole genome shotgun (WGS) entry which is preliminary data.</text>
</comment>
<keyword evidence="1" id="KW-1133">Transmembrane helix</keyword>
<gene>
    <name evidence="2" type="ORF">QOZ84_02415</name>
</gene>
<name>A0ABT7E8I2_9FIRM</name>
<accession>A0ABT7E8I2</accession>
<evidence type="ECO:0000313" key="2">
    <source>
        <dbReference type="EMBL" id="MDK2562388.1"/>
    </source>
</evidence>
<dbReference type="Proteomes" id="UP001301012">
    <property type="component" value="Unassembled WGS sequence"/>
</dbReference>
<protein>
    <submittedName>
        <fullName evidence="2">Uncharacterized protein</fullName>
    </submittedName>
</protein>
<reference evidence="2 3" key="1">
    <citation type="submission" date="2023-05" db="EMBL/GenBank/DDBJ databases">
        <title>Rombocin, a short stable natural nisin variant, displays selective antimicrobial activity against Listeria monocytogenes and employs dual mode of action to kill target bacterial strains.</title>
        <authorList>
            <person name="Wambui J."/>
            <person name="Stephan R."/>
            <person name="Kuipers O.P."/>
        </authorList>
    </citation>
    <scope>NUCLEOTIDE SEQUENCE [LARGE SCALE GENOMIC DNA]</scope>
    <source>
        <strain evidence="2 3">RC002</strain>
    </source>
</reference>
<proteinExistence type="predicted"/>
<evidence type="ECO:0000313" key="3">
    <source>
        <dbReference type="Proteomes" id="UP001301012"/>
    </source>
</evidence>
<keyword evidence="3" id="KW-1185">Reference proteome</keyword>
<dbReference type="EMBL" id="JASKYM010000001">
    <property type="protein sequence ID" value="MDK2562388.1"/>
    <property type="molecule type" value="Genomic_DNA"/>
</dbReference>